<dbReference type="RefSeq" id="WP_205478913.1">
    <property type="nucleotide sequence ID" value="NZ_CP070506.1"/>
</dbReference>
<accession>A0ABX7K729</accession>
<dbReference type="EMBL" id="CP070506">
    <property type="protein sequence ID" value="QSB42438.1"/>
    <property type="molecule type" value="Genomic_DNA"/>
</dbReference>
<evidence type="ECO:0000313" key="1">
    <source>
        <dbReference type="EMBL" id="QSB42438.1"/>
    </source>
</evidence>
<name>A0ABX7K729_9PSED</name>
<protein>
    <submittedName>
        <fullName evidence="1">Uncharacterized protein</fullName>
    </submittedName>
</protein>
<keyword evidence="2" id="KW-1185">Reference proteome</keyword>
<sequence>MPLVSCRPDLPGYLMLGAKTPISSLADLPDAAGLSVPTVIERLRTAFKQTGA</sequence>
<proteinExistence type="predicted"/>
<dbReference type="Proteomes" id="UP000663249">
    <property type="component" value="Chromosome"/>
</dbReference>
<reference evidence="1 2" key="1">
    <citation type="submission" date="2021-02" db="EMBL/GenBank/DDBJ databases">
        <title>Genomic and phenotypic characterization of Pseudomonas hygromyciniae, a novel bacterial species discovered from a commercially purchased antibiotic vial.</title>
        <authorList>
            <person name="Turner T.L."/>
            <person name="Mitra S.D."/>
            <person name="Kochan T.J."/>
            <person name="Pincus N.B."/>
            <person name="Lebrun-Corbin M."/>
            <person name="Cheung B."/>
            <person name="Gatesy S.W."/>
            <person name="Afzal T."/>
            <person name="Ozer E.A."/>
            <person name="Hauser A.R."/>
        </authorList>
    </citation>
    <scope>NUCLEOTIDE SEQUENCE [LARGE SCALE GENOMIC DNA]</scope>
    <source>
        <strain evidence="1 2">SDM007</strain>
    </source>
</reference>
<organism evidence="1 2">
    <name type="scientific">Pseudomonas hygromyciniae</name>
    <dbReference type="NCBI Taxonomy" id="2812000"/>
    <lineage>
        <taxon>Bacteria</taxon>
        <taxon>Pseudomonadati</taxon>
        <taxon>Pseudomonadota</taxon>
        <taxon>Gammaproteobacteria</taxon>
        <taxon>Pseudomonadales</taxon>
        <taxon>Pseudomonadaceae</taxon>
        <taxon>Pseudomonas</taxon>
    </lineage>
</organism>
<gene>
    <name evidence="1" type="ORF">JTY93_10550</name>
</gene>
<evidence type="ECO:0000313" key="2">
    <source>
        <dbReference type="Proteomes" id="UP000663249"/>
    </source>
</evidence>